<gene>
    <name evidence="1" type="ORF">Ciccas_013390</name>
</gene>
<dbReference type="InterPro" id="IPR052779">
    <property type="entry name" value="WDR62"/>
</dbReference>
<dbReference type="PANTHER" id="PTHR45589:SF1">
    <property type="entry name" value="WD REPEAT DOMAIN 62, ISOFORM G"/>
    <property type="match status" value="1"/>
</dbReference>
<dbReference type="Pfam" id="PF00400">
    <property type="entry name" value="WD40"/>
    <property type="match status" value="1"/>
</dbReference>
<dbReference type="InterPro" id="IPR036322">
    <property type="entry name" value="WD40_repeat_dom_sf"/>
</dbReference>
<keyword evidence="2" id="KW-1185">Reference proteome</keyword>
<proteinExistence type="predicted"/>
<evidence type="ECO:0000313" key="2">
    <source>
        <dbReference type="Proteomes" id="UP001626550"/>
    </source>
</evidence>
<dbReference type="InterPro" id="IPR001680">
    <property type="entry name" value="WD40_rpt"/>
</dbReference>
<dbReference type="Gene3D" id="2.130.10.10">
    <property type="entry name" value="YVTN repeat-like/Quinoprotein amine dehydrogenase"/>
    <property type="match status" value="1"/>
</dbReference>
<protein>
    <submittedName>
        <fullName evidence="1">Uncharacterized protein</fullName>
    </submittedName>
</protein>
<dbReference type="PANTHER" id="PTHR45589">
    <property type="entry name" value="WD REPEAT DOMAIN 62, ISOFORM G"/>
    <property type="match status" value="1"/>
</dbReference>
<evidence type="ECO:0000313" key="1">
    <source>
        <dbReference type="EMBL" id="KAL3308084.1"/>
    </source>
</evidence>
<reference evidence="1 2" key="1">
    <citation type="submission" date="2024-11" db="EMBL/GenBank/DDBJ databases">
        <title>Adaptive evolution of stress response genes in parasites aligns with host niche diversity.</title>
        <authorList>
            <person name="Hahn C."/>
            <person name="Resl P."/>
        </authorList>
    </citation>
    <scope>NUCLEOTIDE SEQUENCE [LARGE SCALE GENOMIC DNA]</scope>
    <source>
        <strain evidence="1">EGGRZ-B1_66</strain>
        <tissue evidence="1">Body</tissue>
    </source>
</reference>
<dbReference type="SUPFAM" id="SSF50978">
    <property type="entry name" value="WD40 repeat-like"/>
    <property type="match status" value="1"/>
</dbReference>
<dbReference type="EMBL" id="JBJKFK010005911">
    <property type="protein sequence ID" value="KAL3308084.1"/>
    <property type="molecule type" value="Genomic_DNA"/>
</dbReference>
<dbReference type="InterPro" id="IPR015943">
    <property type="entry name" value="WD40/YVTN_repeat-like_dom_sf"/>
</dbReference>
<organism evidence="1 2">
    <name type="scientific">Cichlidogyrus casuarinus</name>
    <dbReference type="NCBI Taxonomy" id="1844966"/>
    <lineage>
        <taxon>Eukaryota</taxon>
        <taxon>Metazoa</taxon>
        <taxon>Spiralia</taxon>
        <taxon>Lophotrochozoa</taxon>
        <taxon>Platyhelminthes</taxon>
        <taxon>Monogenea</taxon>
        <taxon>Monopisthocotylea</taxon>
        <taxon>Dactylogyridea</taxon>
        <taxon>Ancyrocephalidae</taxon>
        <taxon>Cichlidogyrus</taxon>
    </lineage>
</organism>
<dbReference type="SMART" id="SM00320">
    <property type="entry name" value="WD40"/>
    <property type="match status" value="2"/>
</dbReference>
<dbReference type="Proteomes" id="UP001626550">
    <property type="component" value="Unassembled WGS sequence"/>
</dbReference>
<accession>A0ABD2PKR7</accession>
<sequence length="212" mass="23195">MEGTNWVSKEVQKEFNHGDSVWAIEQMSAKVNKNLGMKCDWFVGDAMYANCFLTASEDCTVRAWTLHSDGDSCYVSPIGIYYGNPSQTGSLSSCFTRSDFEAPVIVSTPSRSANCRPCPQKGSSSGIRAIRVSPCGRHLAAADRKGSIKILDLHLEKVVCELTNAHESEILALDYIQSAKGTIPFPNNYLFCPSTAVDTVMLLLTRSPRTSV</sequence>
<dbReference type="AlphaFoldDB" id="A0ABD2PKR7"/>
<name>A0ABD2PKR7_9PLAT</name>
<comment type="caution">
    <text evidence="1">The sequence shown here is derived from an EMBL/GenBank/DDBJ whole genome shotgun (WGS) entry which is preliminary data.</text>
</comment>